<proteinExistence type="predicted"/>
<dbReference type="AlphaFoldDB" id="A0A1U8AEZ1"/>
<sequence length="118" mass="13262">MKISRVKDGYRVIGFDEMHNHIVITLSKSHMLRSQRKINEAQGNQAIMADDAGIAPRAVMELMANEAGGCENIGFTSVGLMNYLRTYRTRNMEKGEAGGVLKYFEDRQSQDPSFVYAI</sequence>
<dbReference type="Proteomes" id="UP000189703">
    <property type="component" value="Unplaced"/>
</dbReference>
<reference evidence="2" key="1">
    <citation type="submission" date="2025-08" db="UniProtKB">
        <authorList>
            <consortium name="RefSeq"/>
        </authorList>
    </citation>
    <scope>IDENTIFICATION</scope>
</reference>
<organism evidence="1 2">
    <name type="scientific">Nelumbo nucifera</name>
    <name type="common">Sacred lotus</name>
    <dbReference type="NCBI Taxonomy" id="4432"/>
    <lineage>
        <taxon>Eukaryota</taxon>
        <taxon>Viridiplantae</taxon>
        <taxon>Streptophyta</taxon>
        <taxon>Embryophyta</taxon>
        <taxon>Tracheophyta</taxon>
        <taxon>Spermatophyta</taxon>
        <taxon>Magnoliopsida</taxon>
        <taxon>Proteales</taxon>
        <taxon>Nelumbonaceae</taxon>
        <taxon>Nelumbo</taxon>
    </lineage>
</organism>
<dbReference type="OrthoDB" id="2402896at2759"/>
<dbReference type="RefSeq" id="XP_010264151.1">
    <property type="nucleotide sequence ID" value="XM_010265849.1"/>
</dbReference>
<name>A0A1U8AEZ1_NELNU</name>
<dbReference type="GeneID" id="104602235"/>
<dbReference type="PANTHER" id="PTHR47718">
    <property type="entry name" value="OS01G0519700 PROTEIN"/>
    <property type="match status" value="1"/>
</dbReference>
<gene>
    <name evidence="2" type="primary">LOC104602235</name>
</gene>
<keyword evidence="1" id="KW-1185">Reference proteome</keyword>
<dbReference type="OMA" id="ANEAGGC"/>
<evidence type="ECO:0000313" key="2">
    <source>
        <dbReference type="RefSeq" id="XP_010264151.1"/>
    </source>
</evidence>
<dbReference type="InParanoid" id="A0A1U8AEZ1"/>
<accession>A0A1U8AEZ1</accession>
<dbReference type="PANTHER" id="PTHR47718:SF2">
    <property type="entry name" value="PROTEIN FAR1-RELATED SEQUENCE 5-LIKE"/>
    <property type="match status" value="1"/>
</dbReference>
<dbReference type="STRING" id="4432.A0A1U8AEZ1"/>
<evidence type="ECO:0000313" key="1">
    <source>
        <dbReference type="Proteomes" id="UP000189703"/>
    </source>
</evidence>
<dbReference type="KEGG" id="nnu:104602235"/>
<protein>
    <submittedName>
        <fullName evidence="2">Protein FAR1-RELATED SEQUENCE 5-like</fullName>
    </submittedName>
</protein>